<feature type="transmembrane region" description="Helical" evidence="6">
    <location>
        <begin position="217"/>
        <end position="236"/>
    </location>
</feature>
<dbReference type="InterPro" id="IPR037185">
    <property type="entry name" value="EmrE-like"/>
</dbReference>
<dbReference type="InterPro" id="IPR000620">
    <property type="entry name" value="EamA_dom"/>
</dbReference>
<evidence type="ECO:0000256" key="5">
    <source>
        <dbReference type="ARBA" id="ARBA00023136"/>
    </source>
</evidence>
<proteinExistence type="inferred from homology"/>
<feature type="transmembrane region" description="Helical" evidence="6">
    <location>
        <begin position="155"/>
        <end position="173"/>
    </location>
</feature>
<dbReference type="Proteomes" id="UP001553161">
    <property type="component" value="Unassembled WGS sequence"/>
</dbReference>
<keyword evidence="4 6" id="KW-1133">Transmembrane helix</keyword>
<dbReference type="InterPro" id="IPR050638">
    <property type="entry name" value="AA-Vitamin_Transporters"/>
</dbReference>
<keyword evidence="9" id="KW-1185">Reference proteome</keyword>
<keyword evidence="5 6" id="KW-0472">Membrane</keyword>
<feature type="transmembrane region" description="Helical" evidence="6">
    <location>
        <begin position="185"/>
        <end position="205"/>
    </location>
</feature>
<evidence type="ECO:0000256" key="3">
    <source>
        <dbReference type="ARBA" id="ARBA00022692"/>
    </source>
</evidence>
<evidence type="ECO:0000256" key="6">
    <source>
        <dbReference type="SAM" id="Phobius"/>
    </source>
</evidence>
<feature type="transmembrane region" description="Helical" evidence="6">
    <location>
        <begin position="68"/>
        <end position="90"/>
    </location>
</feature>
<feature type="transmembrane region" description="Helical" evidence="6">
    <location>
        <begin position="122"/>
        <end position="143"/>
    </location>
</feature>
<evidence type="ECO:0000256" key="1">
    <source>
        <dbReference type="ARBA" id="ARBA00004141"/>
    </source>
</evidence>
<gene>
    <name evidence="8" type="ORF">AB0T83_02660</name>
</gene>
<dbReference type="EMBL" id="JBFBVU010000002">
    <property type="protein sequence ID" value="MEV8465682.1"/>
    <property type="molecule type" value="Genomic_DNA"/>
</dbReference>
<dbReference type="PANTHER" id="PTHR32322:SF2">
    <property type="entry name" value="EAMA DOMAIN-CONTAINING PROTEIN"/>
    <property type="match status" value="1"/>
</dbReference>
<evidence type="ECO:0000256" key="4">
    <source>
        <dbReference type="ARBA" id="ARBA00022989"/>
    </source>
</evidence>
<feature type="domain" description="EamA" evidence="7">
    <location>
        <begin position="155"/>
        <end position="288"/>
    </location>
</feature>
<evidence type="ECO:0000259" key="7">
    <source>
        <dbReference type="Pfam" id="PF00892"/>
    </source>
</evidence>
<comment type="similarity">
    <text evidence="2">Belongs to the EamA transporter family.</text>
</comment>
<dbReference type="Pfam" id="PF00892">
    <property type="entry name" value="EamA"/>
    <property type="match status" value="2"/>
</dbReference>
<feature type="transmembrane region" description="Helical" evidence="6">
    <location>
        <begin position="96"/>
        <end position="115"/>
    </location>
</feature>
<evidence type="ECO:0000313" key="9">
    <source>
        <dbReference type="Proteomes" id="UP001553161"/>
    </source>
</evidence>
<comment type="caution">
    <text evidence="8">The sequence shown here is derived from an EMBL/GenBank/DDBJ whole genome shotgun (WGS) entry which is preliminary data.</text>
</comment>
<dbReference type="RefSeq" id="WP_366191306.1">
    <property type="nucleotide sequence ID" value="NZ_JBFBVU010000002.1"/>
</dbReference>
<evidence type="ECO:0000256" key="2">
    <source>
        <dbReference type="ARBA" id="ARBA00007362"/>
    </source>
</evidence>
<feature type="transmembrane region" description="Helical" evidence="6">
    <location>
        <begin position="37"/>
        <end position="56"/>
    </location>
</feature>
<feature type="domain" description="EamA" evidence="7">
    <location>
        <begin position="10"/>
        <end position="142"/>
    </location>
</feature>
<comment type="subcellular location">
    <subcellularLocation>
        <location evidence="1">Membrane</location>
        <topology evidence="1">Multi-pass membrane protein</topology>
    </subcellularLocation>
</comment>
<accession>A0ABV3L2A1</accession>
<reference evidence="8 9" key="1">
    <citation type="submission" date="2024-07" db="EMBL/GenBank/DDBJ databases">
        <authorList>
            <person name="Kang M."/>
        </authorList>
    </citation>
    <scope>NUCLEOTIDE SEQUENCE [LARGE SCALE GENOMIC DNA]</scope>
    <source>
        <strain evidence="8 9">DFM31</strain>
    </source>
</reference>
<dbReference type="PANTHER" id="PTHR32322">
    <property type="entry name" value="INNER MEMBRANE TRANSPORTER"/>
    <property type="match status" value="1"/>
</dbReference>
<organism evidence="8 9">
    <name type="scientific">Meridianimarinicoccus marinus</name>
    <dbReference type="NCBI Taxonomy" id="3231483"/>
    <lineage>
        <taxon>Bacteria</taxon>
        <taxon>Pseudomonadati</taxon>
        <taxon>Pseudomonadota</taxon>
        <taxon>Alphaproteobacteria</taxon>
        <taxon>Rhodobacterales</taxon>
        <taxon>Paracoccaceae</taxon>
        <taxon>Meridianimarinicoccus</taxon>
    </lineage>
</organism>
<sequence>MSNRPLLVAAAFATLAQLLWAGNFITARALREVIDPINLNFLRWLLAALILLPLVLRDRRAIAAALRAQPLQILMLSALAITGFNTLLYAGLQTATVAEAGIITGLAPILILLLARFWDGTALTGGQIAGGALAFLGALLVLSGKEGGGVSGIRGPAFLLGAATAWAAYTVAYQRFKIPLKPLSALGLFAALGSLLMLALVPFAPTPIGQIPLTGEVIFGLTYITLGASILALYSWNRGASVLGPARVGVFLQLIPVFAMILGVLILGETVTPMQIAGLACVFGGVLVAQRRGRVSAVQAGAQR</sequence>
<keyword evidence="3 6" id="KW-0812">Transmembrane</keyword>
<dbReference type="SUPFAM" id="SSF103481">
    <property type="entry name" value="Multidrug resistance efflux transporter EmrE"/>
    <property type="match status" value="2"/>
</dbReference>
<feature type="transmembrane region" description="Helical" evidence="6">
    <location>
        <begin position="248"/>
        <end position="267"/>
    </location>
</feature>
<protein>
    <submittedName>
        <fullName evidence="8">DMT family transporter</fullName>
    </submittedName>
</protein>
<evidence type="ECO:0000313" key="8">
    <source>
        <dbReference type="EMBL" id="MEV8465682.1"/>
    </source>
</evidence>
<name>A0ABV3L2A1_9RHOB</name>